<comment type="caution">
    <text evidence="2">The sequence shown here is derived from an EMBL/GenBank/DDBJ whole genome shotgun (WGS) entry which is preliminary data.</text>
</comment>
<dbReference type="InterPro" id="IPR003156">
    <property type="entry name" value="DHHA1_dom"/>
</dbReference>
<dbReference type="Gene3D" id="3.10.310.30">
    <property type="match status" value="1"/>
</dbReference>
<name>X1EFY5_9ZZZZ</name>
<dbReference type="InterPro" id="IPR038763">
    <property type="entry name" value="DHH_sf"/>
</dbReference>
<organism evidence="2">
    <name type="scientific">marine sediment metagenome</name>
    <dbReference type="NCBI Taxonomy" id="412755"/>
    <lineage>
        <taxon>unclassified sequences</taxon>
        <taxon>metagenomes</taxon>
        <taxon>ecological metagenomes</taxon>
    </lineage>
</organism>
<gene>
    <name evidence="2" type="ORF">S03H2_21815</name>
</gene>
<reference evidence="2" key="1">
    <citation type="journal article" date="2014" name="Front. Microbiol.">
        <title>High frequency of phylogenetically diverse reductive dehalogenase-homologous genes in deep subseafloor sedimentary metagenomes.</title>
        <authorList>
            <person name="Kawai M."/>
            <person name="Futagami T."/>
            <person name="Toyoda A."/>
            <person name="Takaki Y."/>
            <person name="Nishi S."/>
            <person name="Hori S."/>
            <person name="Arai W."/>
            <person name="Tsubouchi T."/>
            <person name="Morono Y."/>
            <person name="Uchiyama I."/>
            <person name="Ito T."/>
            <person name="Fujiyama A."/>
            <person name="Inagaki F."/>
            <person name="Takami H."/>
        </authorList>
    </citation>
    <scope>NUCLEOTIDE SEQUENCE</scope>
    <source>
        <strain evidence="2">Expedition CK06-06</strain>
    </source>
</reference>
<sequence length="138" mass="15786">TKVKTPYEVLQENNENYTMHYRFKQVESKYQELLKKAVSAGKKQGKMLFFQYGGDLSMSSDLANELGYFFPDKTIVVVYIKGVKANISIRGKKSRDILLEAIKDLKEVSGGGHETAVGGQIRFEDLEKFRENLKKQIQ</sequence>
<dbReference type="GO" id="GO:0003676">
    <property type="term" value="F:nucleic acid binding"/>
    <property type="evidence" value="ECO:0007669"/>
    <property type="project" value="InterPro"/>
</dbReference>
<dbReference type="SUPFAM" id="SSF64182">
    <property type="entry name" value="DHH phosphoesterases"/>
    <property type="match status" value="1"/>
</dbReference>
<dbReference type="EMBL" id="BARU01011659">
    <property type="protein sequence ID" value="GAH32221.1"/>
    <property type="molecule type" value="Genomic_DNA"/>
</dbReference>
<accession>X1EFY5</accession>
<proteinExistence type="predicted"/>
<evidence type="ECO:0000259" key="1">
    <source>
        <dbReference type="Pfam" id="PF02272"/>
    </source>
</evidence>
<feature type="domain" description="DHHA1" evidence="1">
    <location>
        <begin position="52"/>
        <end position="137"/>
    </location>
</feature>
<evidence type="ECO:0000313" key="2">
    <source>
        <dbReference type="EMBL" id="GAH32221.1"/>
    </source>
</evidence>
<feature type="non-terminal residue" evidence="2">
    <location>
        <position position="1"/>
    </location>
</feature>
<dbReference type="Pfam" id="PF02272">
    <property type="entry name" value="DHHA1"/>
    <property type="match status" value="1"/>
</dbReference>
<protein>
    <recommendedName>
        <fullName evidence="1">DHHA1 domain-containing protein</fullName>
    </recommendedName>
</protein>
<dbReference type="AlphaFoldDB" id="X1EFY5"/>